<proteinExistence type="predicted"/>
<feature type="compositionally biased region" description="Low complexity" evidence="1">
    <location>
        <begin position="307"/>
        <end position="321"/>
    </location>
</feature>
<protein>
    <submittedName>
        <fullName evidence="2">Uncharacterized protein</fullName>
    </submittedName>
</protein>
<dbReference type="STRING" id="139825.A0A401GCG1"/>
<dbReference type="Proteomes" id="UP000287166">
    <property type="component" value="Unassembled WGS sequence"/>
</dbReference>
<gene>
    <name evidence="2" type="ORF">SCP_0210140</name>
</gene>
<comment type="caution">
    <text evidence="2">The sequence shown here is derived from an EMBL/GenBank/DDBJ whole genome shotgun (WGS) entry which is preliminary data.</text>
</comment>
<organism evidence="2 3">
    <name type="scientific">Sparassis crispa</name>
    <dbReference type="NCBI Taxonomy" id="139825"/>
    <lineage>
        <taxon>Eukaryota</taxon>
        <taxon>Fungi</taxon>
        <taxon>Dikarya</taxon>
        <taxon>Basidiomycota</taxon>
        <taxon>Agaricomycotina</taxon>
        <taxon>Agaricomycetes</taxon>
        <taxon>Polyporales</taxon>
        <taxon>Sparassidaceae</taxon>
        <taxon>Sparassis</taxon>
    </lineage>
</organism>
<dbReference type="GeneID" id="38776730"/>
<name>A0A401GCG1_9APHY</name>
<feature type="region of interest" description="Disordered" evidence="1">
    <location>
        <begin position="1"/>
        <end position="36"/>
    </location>
</feature>
<dbReference type="AlphaFoldDB" id="A0A401GCG1"/>
<evidence type="ECO:0000313" key="3">
    <source>
        <dbReference type="Proteomes" id="UP000287166"/>
    </source>
</evidence>
<dbReference type="InParanoid" id="A0A401GCG1"/>
<reference evidence="2 3" key="1">
    <citation type="journal article" date="2018" name="Sci. Rep.">
        <title>Genome sequence of the cauliflower mushroom Sparassis crispa (Hanabiratake) and its association with beneficial usage.</title>
        <authorList>
            <person name="Kiyama R."/>
            <person name="Furutani Y."/>
            <person name="Kawaguchi K."/>
            <person name="Nakanishi T."/>
        </authorList>
    </citation>
    <scope>NUCLEOTIDE SEQUENCE [LARGE SCALE GENOMIC DNA]</scope>
</reference>
<sequence length="745" mass="82514">MLPDCPDLEIPAFPERDKQGGDDLPTYDDLAAQQGPNSRFGRWRQWIEKRAAERYADLTPEEYERRRARGWGEGVDDTEQDSEAAPSLVPPLHIQTDFPRSEAASASPLDSGLEATPPLPATLIPESLSPARLNLYHFGSRFLPHAIAPIRCLLPILNDTLLLIGHDNGLSVLDMFPREWTDGGVVERGPNDAEARLIWEGEVVYQLTILEAESTGQGTPQGVVLALVGPDNDYCKDQEGIRSLRMYNLASLISLAKWSVSQKGSRPLDLRQSHAGKNYNTLPKRHRPQSSLTKNLKHLMSDPPIAQPQSPSSHISEQSSYSPVAEASASSSYTQTGVSEDSPESLSSWDVVDDLPLRWATHYTSLASAGSRLMNASVLFYELYRHEGQRGRGGALLAVATKSNIFLYEAPKGERAFHLIKEFYTPLTARSITFVQQSVQDTMARSSSDVALRSSGAQSNLHRHSRVISFGAKIQRFPQLSLFVVFEKKAGLIRIADSAVGEVEMYDEGYGFLSTTAMSNTSMNRKSRASWDGRGFSKEHKAIWIPPVKINLPAPANRPSLSHMYIVTRGKTSHIVPYPLPSNLSALPPYRSFLWSSPPTRISCRVCSSPAREGSGSISFLQLVAFGEDGVEVQEISLSSLSEQKGKRRAEQPVRSQSDLGGQTGFLNVGGHWHRPFYQIVGRSDSSRSDESASSLYDLSPDELVDRMQAEQGIYGWVQKGLEDWRVFWLGGSDTEHDLTKDYEL</sequence>
<evidence type="ECO:0000313" key="2">
    <source>
        <dbReference type="EMBL" id="GBE79813.1"/>
    </source>
</evidence>
<feature type="region of interest" description="Disordered" evidence="1">
    <location>
        <begin position="266"/>
        <end position="321"/>
    </location>
</feature>
<keyword evidence="3" id="KW-1185">Reference proteome</keyword>
<evidence type="ECO:0000256" key="1">
    <source>
        <dbReference type="SAM" id="MobiDB-lite"/>
    </source>
</evidence>
<feature type="region of interest" description="Disordered" evidence="1">
    <location>
        <begin position="642"/>
        <end position="663"/>
    </location>
</feature>
<dbReference type="OrthoDB" id="2590590at2759"/>
<dbReference type="EMBL" id="BFAD01000002">
    <property type="protein sequence ID" value="GBE79813.1"/>
    <property type="molecule type" value="Genomic_DNA"/>
</dbReference>
<feature type="region of interest" description="Disordered" evidence="1">
    <location>
        <begin position="62"/>
        <end position="88"/>
    </location>
</feature>
<accession>A0A401GCG1</accession>
<dbReference type="RefSeq" id="XP_027610726.1">
    <property type="nucleotide sequence ID" value="XM_027754925.1"/>
</dbReference>